<protein>
    <submittedName>
        <fullName evidence="5">GntR family transcriptional regulator</fullName>
    </submittedName>
</protein>
<accession>A0ABQ5TQ52</accession>
<dbReference type="PANTHER" id="PTHR43537">
    <property type="entry name" value="TRANSCRIPTIONAL REGULATOR, GNTR FAMILY"/>
    <property type="match status" value="1"/>
</dbReference>
<dbReference type="PRINTS" id="PR00035">
    <property type="entry name" value="HTHGNTR"/>
</dbReference>
<dbReference type="InterPro" id="IPR036390">
    <property type="entry name" value="WH_DNA-bd_sf"/>
</dbReference>
<feature type="domain" description="HTH gntR-type" evidence="4">
    <location>
        <begin position="3"/>
        <end position="71"/>
    </location>
</feature>
<evidence type="ECO:0000256" key="1">
    <source>
        <dbReference type="ARBA" id="ARBA00023015"/>
    </source>
</evidence>
<dbReference type="SUPFAM" id="SSF48008">
    <property type="entry name" value="GntR ligand-binding domain-like"/>
    <property type="match status" value="1"/>
</dbReference>
<keyword evidence="6" id="KW-1185">Reference proteome</keyword>
<dbReference type="Proteomes" id="UP001275436">
    <property type="component" value="Unassembled WGS sequence"/>
</dbReference>
<dbReference type="Pfam" id="PF00392">
    <property type="entry name" value="GntR"/>
    <property type="match status" value="1"/>
</dbReference>
<dbReference type="InterPro" id="IPR000524">
    <property type="entry name" value="Tscrpt_reg_HTH_GntR"/>
</dbReference>
<evidence type="ECO:0000313" key="5">
    <source>
        <dbReference type="EMBL" id="GLO67270.1"/>
    </source>
</evidence>
<evidence type="ECO:0000313" key="6">
    <source>
        <dbReference type="Proteomes" id="UP001275436"/>
    </source>
</evidence>
<dbReference type="PROSITE" id="PS50949">
    <property type="entry name" value="HTH_GNTR"/>
    <property type="match status" value="1"/>
</dbReference>
<keyword evidence="1" id="KW-0805">Transcription regulation</keyword>
<reference evidence="5 6" key="1">
    <citation type="submission" date="2023-02" db="EMBL/GenBank/DDBJ databases">
        <title>Oceanobacillus kimchii IFOP_LL358 isolated form Alexandrium catenella lab strain.</title>
        <authorList>
            <person name="Gajardo G."/>
            <person name="Ueki S."/>
            <person name="Maruyama F."/>
        </authorList>
    </citation>
    <scope>NUCLEOTIDE SEQUENCE [LARGE SCALE GENOMIC DNA]</scope>
    <source>
        <strain evidence="5 6">IFOP_LL358</strain>
    </source>
</reference>
<dbReference type="SMART" id="SM00895">
    <property type="entry name" value="FCD"/>
    <property type="match status" value="1"/>
</dbReference>
<dbReference type="EMBL" id="BSKO01000001">
    <property type="protein sequence ID" value="GLO67270.1"/>
    <property type="molecule type" value="Genomic_DNA"/>
</dbReference>
<dbReference type="Gene3D" id="1.20.120.530">
    <property type="entry name" value="GntR ligand-binding domain-like"/>
    <property type="match status" value="1"/>
</dbReference>
<dbReference type="InterPro" id="IPR008920">
    <property type="entry name" value="TF_FadR/GntR_C"/>
</dbReference>
<evidence type="ECO:0000256" key="3">
    <source>
        <dbReference type="ARBA" id="ARBA00023163"/>
    </source>
</evidence>
<dbReference type="SMART" id="SM00345">
    <property type="entry name" value="HTH_GNTR"/>
    <property type="match status" value="1"/>
</dbReference>
<keyword evidence="2" id="KW-0238">DNA-binding</keyword>
<dbReference type="InterPro" id="IPR011711">
    <property type="entry name" value="GntR_C"/>
</dbReference>
<name>A0ABQ5TQ52_9BACI</name>
<gene>
    <name evidence="5" type="ORF">MACH08_30540</name>
</gene>
<comment type="caution">
    <text evidence="5">The sequence shown here is derived from an EMBL/GenBank/DDBJ whole genome shotgun (WGS) entry which is preliminary data.</text>
</comment>
<proteinExistence type="predicted"/>
<sequence length="226" mass="26220">MSKKISATVTEYIVQQLKNERYKIGDKLPSEREFMELLHVGRSSIRESLNTLEDMGVVEKRMGIGVFVKQLRVNQLADAYVVASLLDNHCSRELLDFRFILEVEMAGRAACFASKQDLIQMEEAIYLHQKAIDQKTSFIQADELFHQAIIVASNNHVIKHVYQSLHDLVQDTLYQKWDTVDSDKCFEEHVKIYEAIKTHQETNAKQMMMEHLHAHWATPSNFESLH</sequence>
<dbReference type="InterPro" id="IPR036388">
    <property type="entry name" value="WH-like_DNA-bd_sf"/>
</dbReference>
<organism evidence="5 6">
    <name type="scientific">Oceanobacillus kimchii</name>
    <dbReference type="NCBI Taxonomy" id="746691"/>
    <lineage>
        <taxon>Bacteria</taxon>
        <taxon>Bacillati</taxon>
        <taxon>Bacillota</taxon>
        <taxon>Bacilli</taxon>
        <taxon>Bacillales</taxon>
        <taxon>Bacillaceae</taxon>
        <taxon>Oceanobacillus</taxon>
    </lineage>
</organism>
<dbReference type="RefSeq" id="WP_017797792.1">
    <property type="nucleotide sequence ID" value="NZ_BSKO01000001.1"/>
</dbReference>
<evidence type="ECO:0000259" key="4">
    <source>
        <dbReference type="PROSITE" id="PS50949"/>
    </source>
</evidence>
<keyword evidence="3" id="KW-0804">Transcription</keyword>
<dbReference type="Pfam" id="PF07729">
    <property type="entry name" value="FCD"/>
    <property type="match status" value="1"/>
</dbReference>
<dbReference type="PANTHER" id="PTHR43537:SF5">
    <property type="entry name" value="UXU OPERON TRANSCRIPTIONAL REGULATOR"/>
    <property type="match status" value="1"/>
</dbReference>
<evidence type="ECO:0000256" key="2">
    <source>
        <dbReference type="ARBA" id="ARBA00023125"/>
    </source>
</evidence>
<dbReference type="CDD" id="cd07377">
    <property type="entry name" value="WHTH_GntR"/>
    <property type="match status" value="1"/>
</dbReference>
<dbReference type="SUPFAM" id="SSF46785">
    <property type="entry name" value="Winged helix' DNA-binding domain"/>
    <property type="match status" value="1"/>
</dbReference>
<dbReference type="Gene3D" id="1.10.10.10">
    <property type="entry name" value="Winged helix-like DNA-binding domain superfamily/Winged helix DNA-binding domain"/>
    <property type="match status" value="1"/>
</dbReference>